<evidence type="ECO:0000313" key="1">
    <source>
        <dbReference type="EMBL" id="OQN95701.1"/>
    </source>
</evidence>
<dbReference type="Proteomes" id="UP000192596">
    <property type="component" value="Unassembled WGS sequence"/>
</dbReference>
<dbReference type="OrthoDB" id="4152607at2759"/>
<sequence>MPGSSEELAQLLSNVTITQPMCASARVDEHERALDDEIRRLGSVTSKLETANQGQIFNQHSNTLLSHLVAALGLLLERSKEIARIGNALEIATVEYIMSRLTSFDGGDQDVRKLLSHFKFEVKAIIRTIHEDAAWDQDSMVRILEACYVQAFYGDLRAEDYFTALYEARLESPYDPDFESEAYYDHENRLQIDVDYAEAQSMCSQRRSAARSANEKMTECAWVGFWP</sequence>
<accession>A0A1V8SA14</accession>
<dbReference type="InParanoid" id="A0A1V8SA14"/>
<organism evidence="1 2">
    <name type="scientific">Cryoendolithus antarcticus</name>
    <dbReference type="NCBI Taxonomy" id="1507870"/>
    <lineage>
        <taxon>Eukaryota</taxon>
        <taxon>Fungi</taxon>
        <taxon>Dikarya</taxon>
        <taxon>Ascomycota</taxon>
        <taxon>Pezizomycotina</taxon>
        <taxon>Dothideomycetes</taxon>
        <taxon>Dothideomycetidae</taxon>
        <taxon>Cladosporiales</taxon>
        <taxon>Cladosporiaceae</taxon>
        <taxon>Cryoendolithus</taxon>
    </lineage>
</organism>
<reference evidence="2" key="1">
    <citation type="submission" date="2017-03" db="EMBL/GenBank/DDBJ databases">
        <title>Genomes of endolithic fungi from Antarctica.</title>
        <authorList>
            <person name="Coleine C."/>
            <person name="Masonjones S."/>
            <person name="Stajich J.E."/>
        </authorList>
    </citation>
    <scope>NUCLEOTIDE SEQUENCE [LARGE SCALE GENOMIC DNA]</scope>
    <source>
        <strain evidence="2">CCFEE 5527</strain>
    </source>
</reference>
<dbReference type="STRING" id="1507870.A0A1V8SA14"/>
<comment type="caution">
    <text evidence="1">The sequence shown here is derived from an EMBL/GenBank/DDBJ whole genome shotgun (WGS) entry which is preliminary data.</text>
</comment>
<proteinExistence type="predicted"/>
<name>A0A1V8SA14_9PEZI</name>
<gene>
    <name evidence="1" type="ORF">B0A48_18449</name>
</gene>
<evidence type="ECO:0000313" key="2">
    <source>
        <dbReference type="Proteomes" id="UP000192596"/>
    </source>
</evidence>
<dbReference type="EMBL" id="NAJO01000081">
    <property type="protein sequence ID" value="OQN95701.1"/>
    <property type="molecule type" value="Genomic_DNA"/>
</dbReference>
<protein>
    <submittedName>
        <fullName evidence="1">Uncharacterized protein</fullName>
    </submittedName>
</protein>
<dbReference type="AlphaFoldDB" id="A0A1V8SA14"/>
<keyword evidence="2" id="KW-1185">Reference proteome</keyword>